<dbReference type="Proteomes" id="UP000608923">
    <property type="component" value="Unassembled WGS sequence"/>
</dbReference>
<protein>
    <recommendedName>
        <fullName evidence="4">DUF3108 domain-containing protein</fullName>
    </recommendedName>
</protein>
<sequence>MYMKLNAWMVAPLLVMLGLSSAQAGLCDVPFMRDGGQVQLTGSGFLALGADLAFSDVKKQGGDQCQARVQGKASVALAGLPASKPNIDYVMTVRDGRTRFQRDDGRGGLEPVQGSFDLRLLGLFSYEHGGLQEGQTFPRQDFQINLDKRVQSNVLRIHTGAKTVGAQQTVQTALGNYQCWPIRYQREIEPTQASFSGISLPIPGINSQVTDWYCPEVQMVMKQESIQNGAPSTVDVTQLK</sequence>
<dbReference type="Gene3D" id="2.40.360.20">
    <property type="match status" value="1"/>
</dbReference>
<feature type="signal peptide" evidence="1">
    <location>
        <begin position="1"/>
        <end position="24"/>
    </location>
</feature>
<evidence type="ECO:0008006" key="4">
    <source>
        <dbReference type="Google" id="ProtNLM"/>
    </source>
</evidence>
<dbReference type="AlphaFoldDB" id="A0A8H9M028"/>
<keyword evidence="3" id="KW-1185">Reference proteome</keyword>
<keyword evidence="1" id="KW-0732">Signal</keyword>
<organism evidence="2 3">
    <name type="scientific">Alcaligenes pakistanensis</name>
    <dbReference type="NCBI Taxonomy" id="1482717"/>
    <lineage>
        <taxon>Bacteria</taxon>
        <taxon>Pseudomonadati</taxon>
        <taxon>Pseudomonadota</taxon>
        <taxon>Betaproteobacteria</taxon>
        <taxon>Burkholderiales</taxon>
        <taxon>Alcaligenaceae</taxon>
        <taxon>Alcaligenes</taxon>
    </lineage>
</organism>
<gene>
    <name evidence="2" type="ORF">GCM10010096_14090</name>
</gene>
<evidence type="ECO:0000313" key="2">
    <source>
        <dbReference type="EMBL" id="GHC44099.1"/>
    </source>
</evidence>
<evidence type="ECO:0000256" key="1">
    <source>
        <dbReference type="SAM" id="SignalP"/>
    </source>
</evidence>
<name>A0A8H9M028_9BURK</name>
<reference evidence="3" key="1">
    <citation type="journal article" date="2019" name="Int. J. Syst. Evol. Microbiol.">
        <title>The Global Catalogue of Microorganisms (GCM) 10K type strain sequencing project: providing services to taxonomists for standard genome sequencing and annotation.</title>
        <authorList>
            <consortium name="The Broad Institute Genomics Platform"/>
            <consortium name="The Broad Institute Genome Sequencing Center for Infectious Disease"/>
            <person name="Wu L."/>
            <person name="Ma J."/>
        </authorList>
    </citation>
    <scope>NUCLEOTIDE SEQUENCE [LARGE SCALE GENOMIC DNA]</scope>
    <source>
        <strain evidence="3">KCTC 42083</strain>
    </source>
</reference>
<dbReference type="EMBL" id="BMZN01000002">
    <property type="protein sequence ID" value="GHC44099.1"/>
    <property type="molecule type" value="Genomic_DNA"/>
</dbReference>
<feature type="chain" id="PRO_5034687828" description="DUF3108 domain-containing protein" evidence="1">
    <location>
        <begin position="25"/>
        <end position="240"/>
    </location>
</feature>
<accession>A0A8H9M028</accession>
<evidence type="ECO:0000313" key="3">
    <source>
        <dbReference type="Proteomes" id="UP000608923"/>
    </source>
</evidence>
<comment type="caution">
    <text evidence="2">The sequence shown here is derived from an EMBL/GenBank/DDBJ whole genome shotgun (WGS) entry which is preliminary data.</text>
</comment>
<proteinExistence type="predicted"/>